<feature type="compositionally biased region" description="Polar residues" evidence="6">
    <location>
        <begin position="219"/>
        <end position="234"/>
    </location>
</feature>
<dbReference type="EMBL" id="PXOF01000023">
    <property type="protein sequence ID" value="RGP74099.1"/>
    <property type="molecule type" value="Genomic_DNA"/>
</dbReference>
<name>A0A395SPS8_FUSSP</name>
<dbReference type="PANTHER" id="PTHR33048:SF47">
    <property type="entry name" value="INTEGRAL MEMBRANE PROTEIN-RELATED"/>
    <property type="match status" value="1"/>
</dbReference>
<gene>
    <name evidence="9" type="ORF">FSPOR_1794</name>
</gene>
<comment type="caution">
    <text evidence="9">The sequence shown here is derived from an EMBL/GenBank/DDBJ whole genome shotgun (WGS) entry which is preliminary data.</text>
</comment>
<accession>A0A395SPS8</accession>
<dbReference type="Proteomes" id="UP000266152">
    <property type="component" value="Unassembled WGS sequence"/>
</dbReference>
<evidence type="ECO:0000256" key="5">
    <source>
        <dbReference type="ARBA" id="ARBA00038359"/>
    </source>
</evidence>
<dbReference type="PANTHER" id="PTHR33048">
    <property type="entry name" value="PTH11-LIKE INTEGRAL MEMBRANE PROTEIN (AFU_ORTHOLOGUE AFUA_5G11245)"/>
    <property type="match status" value="1"/>
</dbReference>
<reference evidence="9 10" key="1">
    <citation type="journal article" date="2018" name="PLoS Pathog.">
        <title>Evolution of structural diversity of trichothecenes, a family of toxins produced by plant pathogenic and entomopathogenic fungi.</title>
        <authorList>
            <person name="Proctor R.H."/>
            <person name="McCormick S.P."/>
            <person name="Kim H.S."/>
            <person name="Cardoza R.E."/>
            <person name="Stanley A.M."/>
            <person name="Lindo L."/>
            <person name="Kelly A."/>
            <person name="Brown D.W."/>
            <person name="Lee T."/>
            <person name="Vaughan M.M."/>
            <person name="Alexander N.J."/>
            <person name="Busman M."/>
            <person name="Gutierrez S."/>
        </authorList>
    </citation>
    <scope>NUCLEOTIDE SEQUENCE [LARGE SCALE GENOMIC DNA]</scope>
    <source>
        <strain evidence="9 10">NRRL 3299</strain>
    </source>
</reference>
<proteinExistence type="inferred from homology"/>
<feature type="transmembrane region" description="Helical" evidence="7">
    <location>
        <begin position="20"/>
        <end position="40"/>
    </location>
</feature>
<evidence type="ECO:0000256" key="1">
    <source>
        <dbReference type="ARBA" id="ARBA00004141"/>
    </source>
</evidence>
<feature type="domain" description="Rhodopsin" evidence="8">
    <location>
        <begin position="36"/>
        <end position="88"/>
    </location>
</feature>
<keyword evidence="3 7" id="KW-1133">Transmembrane helix</keyword>
<evidence type="ECO:0000256" key="3">
    <source>
        <dbReference type="ARBA" id="ARBA00022989"/>
    </source>
</evidence>
<dbReference type="GO" id="GO:0016020">
    <property type="term" value="C:membrane"/>
    <property type="evidence" value="ECO:0007669"/>
    <property type="project" value="UniProtKB-SubCell"/>
</dbReference>
<dbReference type="STRING" id="5514.A0A395SPS8"/>
<keyword evidence="2 7" id="KW-0812">Transmembrane</keyword>
<feature type="transmembrane region" description="Helical" evidence="7">
    <location>
        <begin position="105"/>
        <end position="136"/>
    </location>
</feature>
<keyword evidence="10" id="KW-1185">Reference proteome</keyword>
<evidence type="ECO:0000256" key="4">
    <source>
        <dbReference type="ARBA" id="ARBA00023136"/>
    </source>
</evidence>
<keyword evidence="4 7" id="KW-0472">Membrane</keyword>
<feature type="transmembrane region" description="Helical" evidence="7">
    <location>
        <begin position="52"/>
        <end position="76"/>
    </location>
</feature>
<comment type="subcellular location">
    <subcellularLocation>
        <location evidence="1">Membrane</location>
        <topology evidence="1">Multi-pass membrane protein</topology>
    </subcellularLocation>
</comment>
<dbReference type="AlphaFoldDB" id="A0A395SPS8"/>
<sequence length="240" mass="27392">MNITAEQAARSHETKSDLMLGVSVVLMAVGSVLVAVRLWCRRLIHSTGRDDISAVLALAFLIASGTSIAAMTRYGLGRHDWTLSLDQTVLFGRYLRIMNVSRMRWVYIGSMIYLSIWALLQVVGLLLSCIPLEAFWDPRIKGKCFKHQTLMCLEVETPPVAEVVAFWRLWTWFLYHRDFHPSSAMAHARERLHVVERDSSIMVSSGTCLGYRMFLSPDLQTPPQQSQELDPSSQKWREYT</sequence>
<evidence type="ECO:0000259" key="8">
    <source>
        <dbReference type="Pfam" id="PF20684"/>
    </source>
</evidence>
<evidence type="ECO:0000256" key="2">
    <source>
        <dbReference type="ARBA" id="ARBA00022692"/>
    </source>
</evidence>
<evidence type="ECO:0000256" key="6">
    <source>
        <dbReference type="SAM" id="MobiDB-lite"/>
    </source>
</evidence>
<evidence type="ECO:0000313" key="9">
    <source>
        <dbReference type="EMBL" id="RGP74099.1"/>
    </source>
</evidence>
<evidence type="ECO:0000256" key="7">
    <source>
        <dbReference type="SAM" id="Phobius"/>
    </source>
</evidence>
<feature type="domain" description="Rhodopsin" evidence="8">
    <location>
        <begin position="94"/>
        <end position="151"/>
    </location>
</feature>
<evidence type="ECO:0000313" key="10">
    <source>
        <dbReference type="Proteomes" id="UP000266152"/>
    </source>
</evidence>
<dbReference type="InterPro" id="IPR049326">
    <property type="entry name" value="Rhodopsin_dom_fungi"/>
</dbReference>
<organism evidence="9 10">
    <name type="scientific">Fusarium sporotrichioides</name>
    <dbReference type="NCBI Taxonomy" id="5514"/>
    <lineage>
        <taxon>Eukaryota</taxon>
        <taxon>Fungi</taxon>
        <taxon>Dikarya</taxon>
        <taxon>Ascomycota</taxon>
        <taxon>Pezizomycotina</taxon>
        <taxon>Sordariomycetes</taxon>
        <taxon>Hypocreomycetidae</taxon>
        <taxon>Hypocreales</taxon>
        <taxon>Nectriaceae</taxon>
        <taxon>Fusarium</taxon>
    </lineage>
</organism>
<protein>
    <submittedName>
        <fullName evidence="9">Integral membrane</fullName>
    </submittedName>
</protein>
<dbReference type="InterPro" id="IPR052337">
    <property type="entry name" value="SAT4-like"/>
</dbReference>
<comment type="similarity">
    <text evidence="5">Belongs to the SAT4 family.</text>
</comment>
<dbReference type="Pfam" id="PF20684">
    <property type="entry name" value="Fung_rhodopsin"/>
    <property type="match status" value="2"/>
</dbReference>
<feature type="region of interest" description="Disordered" evidence="6">
    <location>
        <begin position="219"/>
        <end position="240"/>
    </location>
</feature>